<evidence type="ECO:0000313" key="3">
    <source>
        <dbReference type="Proteomes" id="UP000001680"/>
    </source>
</evidence>
<geneLocation type="plasmid" evidence="2 3">
    <name>pBMC401</name>
</geneLocation>
<accession>B1Z6F8</accession>
<evidence type="ECO:0000313" key="2">
    <source>
        <dbReference type="EMBL" id="ACB69035.1"/>
    </source>
</evidence>
<dbReference type="GO" id="GO:0003677">
    <property type="term" value="F:DNA binding"/>
    <property type="evidence" value="ECO:0007669"/>
    <property type="project" value="InterPro"/>
</dbReference>
<feature type="domain" description="DNA-binding protein H-NS-like C-terminal" evidence="1">
    <location>
        <begin position="76"/>
        <end position="106"/>
    </location>
</feature>
<gene>
    <name evidence="2" type="ordered locus">BamMC406_6619</name>
</gene>
<protein>
    <submittedName>
        <fullName evidence="2">Putative HNS-like protein</fullName>
    </submittedName>
</protein>
<reference evidence="3" key="1">
    <citation type="submission" date="2008-04" db="EMBL/GenBank/DDBJ databases">
        <title>Complete sequence of plasmid 1 of Burkholderia ambifaria MC40-6.</title>
        <authorList>
            <person name="Copeland A."/>
            <person name="Lucas S."/>
            <person name="Lapidus A."/>
            <person name="Glavina del Rio T."/>
            <person name="Dalin E."/>
            <person name="Tice H."/>
            <person name="Pitluck S."/>
            <person name="Chain P."/>
            <person name="Malfatti S."/>
            <person name="Shin M."/>
            <person name="Vergez L."/>
            <person name="Lang D."/>
            <person name="Schmutz J."/>
            <person name="Larimer F."/>
            <person name="Land M."/>
            <person name="Hauser L."/>
            <person name="Kyrpides N."/>
            <person name="Lykidis A."/>
            <person name="Ramette A."/>
            <person name="Konstantinidis K."/>
            <person name="Tiedje J."/>
            <person name="Richardson P."/>
        </authorList>
    </citation>
    <scope>NUCLEOTIDE SEQUENCE [LARGE SCALE GENOMIC DNA]</scope>
    <source>
        <strain evidence="3">MC40-6</strain>
        <plasmid evidence="3">Plasmid pBMC401</plasmid>
    </source>
</reference>
<proteinExistence type="predicted"/>
<evidence type="ECO:0000259" key="1">
    <source>
        <dbReference type="Pfam" id="PF00816"/>
    </source>
</evidence>
<name>B1Z6F8_BURA4</name>
<dbReference type="HOGENOM" id="CLU_117503_5_1_4"/>
<dbReference type="Pfam" id="PF00816">
    <property type="entry name" value="Histone_HNS"/>
    <property type="match status" value="1"/>
</dbReference>
<dbReference type="EMBL" id="CP001028">
    <property type="protein sequence ID" value="ACB69035.1"/>
    <property type="molecule type" value="Genomic_DNA"/>
</dbReference>
<dbReference type="Proteomes" id="UP000001680">
    <property type="component" value="Plasmid pBMC401"/>
</dbReference>
<dbReference type="RefSeq" id="WP_012367269.1">
    <property type="nucleotide sequence ID" value="NC_010553.1"/>
</dbReference>
<dbReference type="AlphaFoldDB" id="B1Z6F8"/>
<dbReference type="Gene3D" id="4.10.430.30">
    <property type="match status" value="1"/>
</dbReference>
<sequence>MSDFPNVSAAMGERYLEMIKRYQSLKHEIDRIRQRETQQIIRCIVEMMVVYEINPHVVEVALSKRQRGGGRSKAIPRYMDPVTGRTWAGRGRRPLWMGGRDPADFLLPETD</sequence>
<dbReference type="InterPro" id="IPR027444">
    <property type="entry name" value="H-NS_C_dom"/>
</dbReference>
<dbReference type="SUPFAM" id="SSF81273">
    <property type="entry name" value="H-NS histone-like proteins"/>
    <property type="match status" value="1"/>
</dbReference>
<dbReference type="KEGG" id="bac:BamMC406_6619"/>
<keyword evidence="2" id="KW-0614">Plasmid</keyword>
<organism evidence="2 3">
    <name type="scientific">Burkholderia ambifaria (strain MC40-6)</name>
    <dbReference type="NCBI Taxonomy" id="398577"/>
    <lineage>
        <taxon>Bacteria</taxon>
        <taxon>Pseudomonadati</taxon>
        <taxon>Pseudomonadota</taxon>
        <taxon>Betaproteobacteria</taxon>
        <taxon>Burkholderiales</taxon>
        <taxon>Burkholderiaceae</taxon>
        <taxon>Burkholderia</taxon>
        <taxon>Burkholderia cepacia complex</taxon>
    </lineage>
</organism>